<dbReference type="GO" id="GO:0005886">
    <property type="term" value="C:plasma membrane"/>
    <property type="evidence" value="ECO:0007669"/>
    <property type="project" value="UniProtKB-SubCell"/>
</dbReference>
<dbReference type="InterPro" id="IPR047055">
    <property type="entry name" value="MotA-like"/>
</dbReference>
<keyword evidence="6" id="KW-0283">Flagellar rotation</keyword>
<dbReference type="PROSITE" id="PS01307">
    <property type="entry name" value="MOTA"/>
    <property type="match status" value="1"/>
</dbReference>
<dbReference type="GO" id="GO:0006935">
    <property type="term" value="P:chemotaxis"/>
    <property type="evidence" value="ECO:0007669"/>
    <property type="project" value="InterPro"/>
</dbReference>
<dbReference type="GO" id="GO:0071978">
    <property type="term" value="P:bacterial-type flagellum-dependent swarming motility"/>
    <property type="evidence" value="ECO:0007669"/>
    <property type="project" value="InterPro"/>
</dbReference>
<evidence type="ECO:0000256" key="2">
    <source>
        <dbReference type="ARBA" id="ARBA00008038"/>
    </source>
</evidence>
<dbReference type="AlphaFoldDB" id="A0A9E4K1T9"/>
<comment type="subcellular location">
    <subcellularLocation>
        <location evidence="1">Cell membrane</location>
        <topology evidence="1">Multi-pass membrane protein</topology>
    </subcellularLocation>
</comment>
<evidence type="ECO:0000256" key="3">
    <source>
        <dbReference type="ARBA" id="ARBA00022448"/>
    </source>
</evidence>
<keyword evidence="7 9" id="KW-1133">Transmembrane helix</keyword>
<evidence type="ECO:0000256" key="9">
    <source>
        <dbReference type="SAM" id="Phobius"/>
    </source>
</evidence>
<evidence type="ECO:0000256" key="4">
    <source>
        <dbReference type="ARBA" id="ARBA00022475"/>
    </source>
</evidence>
<keyword evidence="5 9" id="KW-0812">Transmembrane</keyword>
<keyword evidence="8 9" id="KW-0472">Membrane</keyword>
<feature type="domain" description="MotA/TolQ/ExbB proton channel" evidence="10">
    <location>
        <begin position="104"/>
        <end position="222"/>
    </location>
</feature>
<comment type="caution">
    <text evidence="11">The sequence shown here is derived from an EMBL/GenBank/DDBJ whole genome shotgun (WGS) entry which is preliminary data.</text>
</comment>
<evidence type="ECO:0000256" key="6">
    <source>
        <dbReference type="ARBA" id="ARBA00022779"/>
    </source>
</evidence>
<gene>
    <name evidence="11" type="ORF">JAZ04_02800</name>
</gene>
<comment type="similarity">
    <text evidence="2">Belongs to the MotA family.</text>
</comment>
<dbReference type="InterPro" id="IPR000540">
    <property type="entry name" value="Flag_MotA_CS"/>
</dbReference>
<organism evidence="11 12">
    <name type="scientific">Candidatus Thiodiazotropha lotti</name>
    <dbReference type="NCBI Taxonomy" id="2792787"/>
    <lineage>
        <taxon>Bacteria</taxon>
        <taxon>Pseudomonadati</taxon>
        <taxon>Pseudomonadota</taxon>
        <taxon>Gammaproteobacteria</taxon>
        <taxon>Chromatiales</taxon>
        <taxon>Sedimenticolaceae</taxon>
        <taxon>Candidatus Thiodiazotropha</taxon>
    </lineage>
</organism>
<reference evidence="11" key="1">
    <citation type="journal article" date="2021" name="Proc. Natl. Acad. Sci. U.S.A.">
        <title>Global biogeography of chemosynthetic symbionts reveals both localized and globally distributed symbiont groups. .</title>
        <authorList>
            <person name="Osvatic J.T."/>
            <person name="Wilkins L.G.E."/>
            <person name="Leibrecht L."/>
            <person name="Leray M."/>
            <person name="Zauner S."/>
            <person name="Polzin J."/>
            <person name="Camacho Y."/>
            <person name="Gros O."/>
            <person name="van Gils J.A."/>
            <person name="Eisen J.A."/>
            <person name="Petersen J.M."/>
            <person name="Yuen B."/>
        </authorList>
    </citation>
    <scope>NUCLEOTIDE SEQUENCE</scope>
    <source>
        <strain evidence="11">MAGL173</strain>
    </source>
</reference>
<dbReference type="PANTHER" id="PTHR30433:SF2">
    <property type="entry name" value="MOTILITY PROTEIN A"/>
    <property type="match status" value="1"/>
</dbReference>
<name>A0A9E4K1T9_9GAMM</name>
<protein>
    <submittedName>
        <fullName evidence="11">MotA/TolQ/ExbB proton channel family protein</fullName>
    </submittedName>
</protein>
<dbReference type="InterPro" id="IPR002898">
    <property type="entry name" value="MotA_ExbB_proton_chnl"/>
</dbReference>
<dbReference type="Proteomes" id="UP000886687">
    <property type="component" value="Unassembled WGS sequence"/>
</dbReference>
<evidence type="ECO:0000313" key="12">
    <source>
        <dbReference type="Proteomes" id="UP000886687"/>
    </source>
</evidence>
<evidence type="ECO:0000259" key="10">
    <source>
        <dbReference type="Pfam" id="PF01618"/>
    </source>
</evidence>
<keyword evidence="4" id="KW-1003">Cell membrane</keyword>
<evidence type="ECO:0000256" key="1">
    <source>
        <dbReference type="ARBA" id="ARBA00004651"/>
    </source>
</evidence>
<keyword evidence="3" id="KW-0813">Transport</keyword>
<feature type="transmembrane region" description="Helical" evidence="9">
    <location>
        <begin position="185"/>
        <end position="205"/>
    </location>
</feature>
<evidence type="ECO:0000256" key="8">
    <source>
        <dbReference type="ARBA" id="ARBA00023136"/>
    </source>
</evidence>
<sequence length="268" mass="29381">MAIYIWIGLLSLSVVVSVTIQLMAPGSGLIAIVSGLFLVVGGTLLTTIMSHSLNAVIAMWKLVSDFRKPTADQGDEEEESFRRFLQAANFFRRGEIRPAEAVIQRISAPLLRRGTQLVLDGFPRDQVNLALQRQIAEDRDHLRRPADILRAMGGYAPAFGMLGTLLGLVQMLFGLGSGDLASIGAAMGFAMLTTVYGLVLANLVFKPMASKFEQRGRQLISRRVAHLQAVMMLCDRQHSELIREMMDEASANQDIQQAAVQLKLVASQ</sequence>
<evidence type="ECO:0000313" key="11">
    <source>
        <dbReference type="EMBL" id="MCG7937777.1"/>
    </source>
</evidence>
<dbReference type="Pfam" id="PF01618">
    <property type="entry name" value="MotA_ExbB"/>
    <property type="match status" value="1"/>
</dbReference>
<feature type="transmembrane region" description="Helical" evidence="9">
    <location>
        <begin position="152"/>
        <end position="173"/>
    </location>
</feature>
<accession>A0A9E4K1T9</accession>
<evidence type="ECO:0000256" key="5">
    <source>
        <dbReference type="ARBA" id="ARBA00022692"/>
    </source>
</evidence>
<dbReference type="EMBL" id="JAEPDI010000001">
    <property type="protein sequence ID" value="MCG7937777.1"/>
    <property type="molecule type" value="Genomic_DNA"/>
</dbReference>
<dbReference type="PANTHER" id="PTHR30433">
    <property type="entry name" value="CHEMOTAXIS PROTEIN MOTA"/>
    <property type="match status" value="1"/>
</dbReference>
<proteinExistence type="inferred from homology"/>
<feature type="transmembrane region" description="Helical" evidence="9">
    <location>
        <begin position="27"/>
        <end position="49"/>
    </location>
</feature>
<evidence type="ECO:0000256" key="7">
    <source>
        <dbReference type="ARBA" id="ARBA00022989"/>
    </source>
</evidence>